<dbReference type="PANTHER" id="PTHR12866">
    <property type="entry name" value="UBIQUITIN-LIKE-CONJUGATING ENZYME ATG3"/>
    <property type="match status" value="1"/>
</dbReference>
<dbReference type="GO" id="GO:0000045">
    <property type="term" value="P:autophagosome assembly"/>
    <property type="evidence" value="ECO:0007669"/>
    <property type="project" value="TreeGrafter"/>
</dbReference>
<comment type="similarity">
    <text evidence="2">Belongs to the ATG3 family.</text>
</comment>
<evidence type="ECO:0000256" key="10">
    <source>
        <dbReference type="ARBA" id="ARBA00033139"/>
    </source>
</evidence>
<dbReference type="AlphaFoldDB" id="A0AAF0J647"/>
<dbReference type="Pfam" id="PF03987">
    <property type="entry name" value="Autophagy_act_C"/>
    <property type="match status" value="1"/>
</dbReference>
<comment type="subcellular location">
    <subcellularLocation>
        <location evidence="1">Cytoplasm</location>
    </subcellularLocation>
</comment>
<keyword evidence="7" id="KW-0653">Protein transport</keyword>
<gene>
    <name evidence="12" type="primary">ATG3</name>
    <name evidence="12" type="ORF">MCUN1_001717</name>
</gene>
<evidence type="ECO:0000256" key="8">
    <source>
        <dbReference type="ARBA" id="ARBA00023006"/>
    </source>
</evidence>
<dbReference type="PANTHER" id="PTHR12866:SF2">
    <property type="entry name" value="UBIQUITIN-LIKE-CONJUGATING ENZYME ATG3"/>
    <property type="match status" value="1"/>
</dbReference>
<dbReference type="GO" id="GO:0005829">
    <property type="term" value="C:cytosol"/>
    <property type="evidence" value="ECO:0007669"/>
    <property type="project" value="TreeGrafter"/>
</dbReference>
<feature type="compositionally biased region" description="Polar residues" evidence="11">
    <location>
        <begin position="95"/>
        <end position="105"/>
    </location>
</feature>
<organism evidence="12 13">
    <name type="scientific">Malassezia cuniculi</name>
    <dbReference type="NCBI Taxonomy" id="948313"/>
    <lineage>
        <taxon>Eukaryota</taxon>
        <taxon>Fungi</taxon>
        <taxon>Dikarya</taxon>
        <taxon>Basidiomycota</taxon>
        <taxon>Ustilaginomycotina</taxon>
        <taxon>Malasseziomycetes</taxon>
        <taxon>Malasseziales</taxon>
        <taxon>Malasseziaceae</taxon>
        <taxon>Malassezia</taxon>
    </lineage>
</organism>
<feature type="region of interest" description="Disordered" evidence="11">
    <location>
        <begin position="139"/>
        <end position="164"/>
    </location>
</feature>
<feature type="compositionally biased region" description="Low complexity" evidence="11">
    <location>
        <begin position="200"/>
        <end position="213"/>
    </location>
</feature>
<proteinExistence type="inferred from homology"/>
<evidence type="ECO:0000256" key="6">
    <source>
        <dbReference type="ARBA" id="ARBA00022786"/>
    </source>
</evidence>
<dbReference type="InterPro" id="IPR007135">
    <property type="entry name" value="Atg3/Atg10"/>
</dbReference>
<keyword evidence="13" id="KW-1185">Reference proteome</keyword>
<keyword evidence="8" id="KW-0072">Autophagy</keyword>
<dbReference type="GO" id="GO:0000407">
    <property type="term" value="C:phagophore assembly site"/>
    <property type="evidence" value="ECO:0007669"/>
    <property type="project" value="TreeGrafter"/>
</dbReference>
<evidence type="ECO:0000256" key="3">
    <source>
        <dbReference type="ARBA" id="ARBA00018067"/>
    </source>
</evidence>
<keyword evidence="4" id="KW-0813">Transport</keyword>
<evidence type="ECO:0000256" key="9">
    <source>
        <dbReference type="ARBA" id="ARBA00032144"/>
    </source>
</evidence>
<reference evidence="12" key="1">
    <citation type="submission" date="2023-03" db="EMBL/GenBank/DDBJ databases">
        <title>Mating type loci evolution in Malassezia.</title>
        <authorList>
            <person name="Coelho M.A."/>
        </authorList>
    </citation>
    <scope>NUCLEOTIDE SEQUENCE</scope>
    <source>
        <strain evidence="12">CBS 11721</strain>
    </source>
</reference>
<evidence type="ECO:0000256" key="11">
    <source>
        <dbReference type="SAM" id="MobiDB-lite"/>
    </source>
</evidence>
<accession>A0AAF0J647</accession>
<evidence type="ECO:0000313" key="12">
    <source>
        <dbReference type="EMBL" id="WFD34873.1"/>
    </source>
</evidence>
<dbReference type="GO" id="GO:0044804">
    <property type="term" value="P:nucleophagy"/>
    <property type="evidence" value="ECO:0007669"/>
    <property type="project" value="TreeGrafter"/>
</dbReference>
<dbReference type="GO" id="GO:0015031">
    <property type="term" value="P:protein transport"/>
    <property type="evidence" value="ECO:0007669"/>
    <property type="project" value="UniProtKB-KW"/>
</dbReference>
<evidence type="ECO:0000256" key="1">
    <source>
        <dbReference type="ARBA" id="ARBA00004496"/>
    </source>
</evidence>
<evidence type="ECO:0000256" key="4">
    <source>
        <dbReference type="ARBA" id="ARBA00022448"/>
    </source>
</evidence>
<feature type="region of interest" description="Disordered" evidence="11">
    <location>
        <begin position="90"/>
        <end position="117"/>
    </location>
</feature>
<evidence type="ECO:0000313" key="13">
    <source>
        <dbReference type="Proteomes" id="UP001219933"/>
    </source>
</evidence>
<evidence type="ECO:0000256" key="7">
    <source>
        <dbReference type="ARBA" id="ARBA00022927"/>
    </source>
</evidence>
<keyword evidence="6" id="KW-0833">Ubl conjugation pathway</keyword>
<feature type="region of interest" description="Disordered" evidence="11">
    <location>
        <begin position="192"/>
        <end position="213"/>
    </location>
</feature>
<evidence type="ECO:0000256" key="2">
    <source>
        <dbReference type="ARBA" id="ARBA00007683"/>
    </source>
</evidence>
<sequence length="375" mass="42543">MNAVQTRFWAVRDYFAPVLRESRFEQGRITPEEFVIAGNHLAKSFPAWEWCSGDQKRVRDFLPRDKQYLVSRSVPCFRRISQMIPRQRRRMRSWASASTGNSRFSSPRRRSVQYESSDVLVQEDSGDWMVLHSDFGEDSIHSAEPSGRPNRYDRLSPPPRGVPDLDVDVDVDLAEFSMEMHEPHDAAQLHLGSPTERTHSSSPTRSVSPSSSRTSMMRSYDCIITYDKYYQTPRMWLIGYDYSGIPLTPTQIFEDVASEHVHRTVTIEPFPHGVPLAERVEFPNAPELSASVATIHPCKHANVMQKLIEHINTSALEKSQDTGVQESQGISFVGRMMGWGPSAPRGVTVEQYLVIFLKLMASIVPTIEIDATQAV</sequence>
<name>A0AAF0J647_9BASI</name>
<dbReference type="GO" id="GO:0000422">
    <property type="term" value="P:autophagy of mitochondrion"/>
    <property type="evidence" value="ECO:0007669"/>
    <property type="project" value="TreeGrafter"/>
</dbReference>
<keyword evidence="5" id="KW-0963">Cytoplasm</keyword>
<dbReference type="Proteomes" id="UP001219933">
    <property type="component" value="Chromosome 2"/>
</dbReference>
<evidence type="ECO:0000256" key="5">
    <source>
        <dbReference type="ARBA" id="ARBA00022490"/>
    </source>
</evidence>
<dbReference type="EMBL" id="CP119878">
    <property type="protein sequence ID" value="WFD34873.1"/>
    <property type="molecule type" value="Genomic_DNA"/>
</dbReference>
<protein>
    <recommendedName>
        <fullName evidence="3">Autophagy-related protein 3</fullName>
    </recommendedName>
    <alternativeName>
        <fullName evidence="9 10">Autophagy-related E2-like conjugation enzyme ATG3</fullName>
    </alternativeName>
</protein>
<dbReference type="GO" id="GO:0061723">
    <property type="term" value="P:glycophagy"/>
    <property type="evidence" value="ECO:0007669"/>
    <property type="project" value="TreeGrafter"/>
</dbReference>
<dbReference type="GO" id="GO:0019776">
    <property type="term" value="F:Atg8-family ligase activity"/>
    <property type="evidence" value="ECO:0007669"/>
    <property type="project" value="TreeGrafter"/>
</dbReference>